<gene>
    <name evidence="1" type="ORF">A3B18_00070</name>
</gene>
<dbReference type="Proteomes" id="UP000178684">
    <property type="component" value="Unassembled WGS sequence"/>
</dbReference>
<dbReference type="SUPFAM" id="SSF54637">
    <property type="entry name" value="Thioesterase/thiol ester dehydrase-isomerase"/>
    <property type="match status" value="1"/>
</dbReference>
<evidence type="ECO:0008006" key="3">
    <source>
        <dbReference type="Google" id="ProtNLM"/>
    </source>
</evidence>
<name>A0A1F5X373_9BACT</name>
<dbReference type="InterPro" id="IPR029069">
    <property type="entry name" value="HotDog_dom_sf"/>
</dbReference>
<dbReference type="Gene3D" id="3.10.129.10">
    <property type="entry name" value="Hotdog Thioesterase"/>
    <property type="match status" value="1"/>
</dbReference>
<sequence>MGKGYSCISNVTAKSILSKFFGDSKRIPFSWVTLTIEDGLTTQIDARWSITTEDVKDHRGILQGVLVQEAASQAVVCYAIATKLFPDHSPMFLGSDHFRLHAPVRANDELHIRVTDINWRGKKGSASAVALVGDKRVATISTMYFRANSEEVLERIGTAA</sequence>
<protein>
    <recommendedName>
        <fullName evidence="3">Thioesterase domain-containing protein</fullName>
    </recommendedName>
</protein>
<comment type="caution">
    <text evidence="1">The sequence shown here is derived from an EMBL/GenBank/DDBJ whole genome shotgun (WGS) entry which is preliminary data.</text>
</comment>
<reference evidence="1 2" key="1">
    <citation type="journal article" date="2016" name="Nat. Commun.">
        <title>Thousands of microbial genomes shed light on interconnected biogeochemical processes in an aquifer system.</title>
        <authorList>
            <person name="Anantharaman K."/>
            <person name="Brown C.T."/>
            <person name="Hug L.A."/>
            <person name="Sharon I."/>
            <person name="Castelle C.J."/>
            <person name="Probst A.J."/>
            <person name="Thomas B.C."/>
            <person name="Singh A."/>
            <person name="Wilkins M.J."/>
            <person name="Karaoz U."/>
            <person name="Brodie E.L."/>
            <person name="Williams K.H."/>
            <person name="Hubbard S.S."/>
            <person name="Banfield J.F."/>
        </authorList>
    </citation>
    <scope>NUCLEOTIDE SEQUENCE [LARGE SCALE GENOMIC DNA]</scope>
</reference>
<proteinExistence type="predicted"/>
<dbReference type="AlphaFoldDB" id="A0A1F5X373"/>
<dbReference type="EMBL" id="MFIE01000022">
    <property type="protein sequence ID" value="OGF82337.1"/>
    <property type="molecule type" value="Genomic_DNA"/>
</dbReference>
<evidence type="ECO:0000313" key="2">
    <source>
        <dbReference type="Proteomes" id="UP000178684"/>
    </source>
</evidence>
<evidence type="ECO:0000313" key="1">
    <source>
        <dbReference type="EMBL" id="OGF82337.1"/>
    </source>
</evidence>
<organism evidence="1 2">
    <name type="scientific">Candidatus Giovannonibacteria bacterium RIFCSPLOWO2_01_FULL_46_13</name>
    <dbReference type="NCBI Taxonomy" id="1798352"/>
    <lineage>
        <taxon>Bacteria</taxon>
        <taxon>Candidatus Giovannoniibacteriota</taxon>
    </lineage>
</organism>
<accession>A0A1F5X373</accession>